<evidence type="ECO:0000313" key="24">
    <source>
        <dbReference type="EMBL" id="KVH96965.1"/>
    </source>
</evidence>
<comment type="similarity">
    <text evidence="18">Belongs to the protein kinase superfamily. Ser/Thr protein kinase family.</text>
</comment>
<keyword evidence="2" id="KW-1003">Cell membrane</keyword>
<feature type="domain" description="Protein kinase" evidence="21">
    <location>
        <begin position="556"/>
        <end position="833"/>
    </location>
</feature>
<keyword evidence="25" id="KW-1185">Reference proteome</keyword>
<dbReference type="Gene3D" id="1.10.510.10">
    <property type="entry name" value="Transferase(Phosphotransferase) domain 1"/>
    <property type="match status" value="1"/>
</dbReference>
<dbReference type="FunFam" id="2.90.10.10:FF:000005">
    <property type="entry name" value="G-type lectin S-receptor-like serine/threonine-protein kinase"/>
    <property type="match status" value="1"/>
</dbReference>
<proteinExistence type="inferred from homology"/>
<evidence type="ECO:0000256" key="20">
    <source>
        <dbReference type="SAM" id="SignalP"/>
    </source>
</evidence>
<feature type="transmembrane region" description="Helical" evidence="19">
    <location>
        <begin position="471"/>
        <end position="491"/>
    </location>
</feature>
<dbReference type="InterPro" id="IPR011009">
    <property type="entry name" value="Kinase-like_dom_sf"/>
</dbReference>
<dbReference type="InterPro" id="IPR000858">
    <property type="entry name" value="S_locus_glycoprot_dom"/>
</dbReference>
<dbReference type="InterPro" id="IPR000742">
    <property type="entry name" value="EGF"/>
</dbReference>
<comment type="caution">
    <text evidence="24">The sequence shown here is derived from an EMBL/GenBank/DDBJ whole genome shotgun (WGS) entry which is preliminary data.</text>
</comment>
<dbReference type="FunFam" id="3.30.200.20:FF:000727">
    <property type="entry name" value="Cysteine-rich RLK (RECEPTOR-like protein kinase) 23"/>
    <property type="match status" value="1"/>
</dbReference>
<name>A0A103XU62_CYNCS</name>
<feature type="signal peptide" evidence="20">
    <location>
        <begin position="1"/>
        <end position="27"/>
    </location>
</feature>
<feature type="chain" id="PRO_5007119112" description="Receptor-like serine/threonine-protein kinase" evidence="20">
    <location>
        <begin position="28"/>
        <end position="873"/>
    </location>
</feature>
<dbReference type="CDD" id="cd01098">
    <property type="entry name" value="PAN_AP_plant"/>
    <property type="match status" value="1"/>
</dbReference>
<dbReference type="EC" id="2.7.11.1" evidence="18"/>
<dbReference type="Pfam" id="PF07714">
    <property type="entry name" value="PK_Tyr_Ser-Thr"/>
    <property type="match status" value="1"/>
</dbReference>
<dbReference type="Pfam" id="PF08276">
    <property type="entry name" value="PAN_2"/>
    <property type="match status" value="1"/>
</dbReference>
<evidence type="ECO:0000256" key="18">
    <source>
        <dbReference type="PIRNR" id="PIRNR000641"/>
    </source>
</evidence>
<evidence type="ECO:0000259" key="22">
    <source>
        <dbReference type="PROSITE" id="PS50927"/>
    </source>
</evidence>
<keyword evidence="9 18" id="KW-0418">Kinase</keyword>
<dbReference type="Proteomes" id="UP000243975">
    <property type="component" value="Unassembled WGS sequence"/>
</dbReference>
<dbReference type="PROSITE" id="PS50011">
    <property type="entry name" value="PROTEIN_KINASE_DOM"/>
    <property type="match status" value="1"/>
</dbReference>
<dbReference type="SUPFAM" id="SSF51110">
    <property type="entry name" value="alpha-D-mannose-specific plant lectins"/>
    <property type="match status" value="1"/>
</dbReference>
<keyword evidence="11 19" id="KW-1133">Transmembrane helix</keyword>
<evidence type="ECO:0000313" key="25">
    <source>
        <dbReference type="Proteomes" id="UP000243975"/>
    </source>
</evidence>
<dbReference type="InterPro" id="IPR001245">
    <property type="entry name" value="Ser-Thr/Tyr_kinase_cat_dom"/>
</dbReference>
<dbReference type="EMBL" id="LEKV01003950">
    <property type="protein sequence ID" value="KVH96965.1"/>
    <property type="molecule type" value="Genomic_DNA"/>
</dbReference>
<evidence type="ECO:0000256" key="6">
    <source>
        <dbReference type="ARBA" id="ARBA00022729"/>
    </source>
</evidence>
<dbReference type="InterPro" id="IPR003609">
    <property type="entry name" value="Pan_app"/>
</dbReference>
<evidence type="ECO:0000259" key="21">
    <source>
        <dbReference type="PROSITE" id="PS50011"/>
    </source>
</evidence>
<dbReference type="Gene3D" id="3.30.200.20">
    <property type="entry name" value="Phosphorylase Kinase, domain 1"/>
    <property type="match status" value="1"/>
</dbReference>
<dbReference type="Pfam" id="PF01453">
    <property type="entry name" value="B_lectin"/>
    <property type="match status" value="1"/>
</dbReference>
<dbReference type="Pfam" id="PF00954">
    <property type="entry name" value="S_locus_glycop"/>
    <property type="match status" value="1"/>
</dbReference>
<evidence type="ECO:0000256" key="10">
    <source>
        <dbReference type="ARBA" id="ARBA00022840"/>
    </source>
</evidence>
<evidence type="ECO:0000256" key="3">
    <source>
        <dbReference type="ARBA" id="ARBA00022527"/>
    </source>
</evidence>
<dbReference type="PROSITE" id="PS01186">
    <property type="entry name" value="EGF_2"/>
    <property type="match status" value="1"/>
</dbReference>
<comment type="subcellular location">
    <subcellularLocation>
        <location evidence="1">Cell membrane</location>
        <topology evidence="1">Single-pass type I membrane protein</topology>
    </subcellularLocation>
</comment>
<feature type="domain" description="Apple" evidence="23">
    <location>
        <begin position="341"/>
        <end position="420"/>
    </location>
</feature>
<evidence type="ECO:0000256" key="1">
    <source>
        <dbReference type="ARBA" id="ARBA00004251"/>
    </source>
</evidence>
<dbReference type="InterPro" id="IPR024171">
    <property type="entry name" value="SRK-like_kinase"/>
</dbReference>
<organism evidence="24 25">
    <name type="scientific">Cynara cardunculus var. scolymus</name>
    <name type="common">Globe artichoke</name>
    <name type="synonym">Cynara scolymus</name>
    <dbReference type="NCBI Taxonomy" id="59895"/>
    <lineage>
        <taxon>Eukaryota</taxon>
        <taxon>Viridiplantae</taxon>
        <taxon>Streptophyta</taxon>
        <taxon>Embryophyta</taxon>
        <taxon>Tracheophyta</taxon>
        <taxon>Spermatophyta</taxon>
        <taxon>Magnoliopsida</taxon>
        <taxon>eudicotyledons</taxon>
        <taxon>Gunneridae</taxon>
        <taxon>Pentapetalae</taxon>
        <taxon>asterids</taxon>
        <taxon>campanulids</taxon>
        <taxon>Asterales</taxon>
        <taxon>Asteraceae</taxon>
        <taxon>Carduoideae</taxon>
        <taxon>Cardueae</taxon>
        <taxon>Carduinae</taxon>
        <taxon>Cynara</taxon>
    </lineage>
</organism>
<keyword evidence="14" id="KW-0675">Receptor</keyword>
<dbReference type="CDD" id="cd00028">
    <property type="entry name" value="B_lectin"/>
    <property type="match status" value="1"/>
</dbReference>
<protein>
    <recommendedName>
        <fullName evidence="18">Receptor-like serine/threonine-protein kinase</fullName>
        <ecNumber evidence="18">2.7.11.1</ecNumber>
    </recommendedName>
</protein>
<dbReference type="InterPro" id="IPR000719">
    <property type="entry name" value="Prot_kinase_dom"/>
</dbReference>
<comment type="catalytic activity">
    <reaction evidence="17 18">
        <text>L-seryl-[protein] + ATP = O-phospho-L-seryl-[protein] + ADP + H(+)</text>
        <dbReference type="Rhea" id="RHEA:17989"/>
        <dbReference type="Rhea" id="RHEA-COMP:9863"/>
        <dbReference type="Rhea" id="RHEA-COMP:11604"/>
        <dbReference type="ChEBI" id="CHEBI:15378"/>
        <dbReference type="ChEBI" id="CHEBI:29999"/>
        <dbReference type="ChEBI" id="CHEBI:30616"/>
        <dbReference type="ChEBI" id="CHEBI:83421"/>
        <dbReference type="ChEBI" id="CHEBI:456216"/>
        <dbReference type="EC" id="2.7.11.1"/>
    </reaction>
</comment>
<dbReference type="InterPro" id="IPR001480">
    <property type="entry name" value="Bulb-type_lectin_dom"/>
</dbReference>
<sequence>MGFSFNRLTNLHLVSFFLLLFNLRVFSQLNNSSIRLGDVIRDGETIVSENQIFQLGFFSPRNSSFRYVGIWYYGMPDQTVTWVANRDAPISGDSGVFGIQSNGGLSISDQNGTVYWSTDSFPEVGNVTVMLVDTGNLILSTVENAGDDRNALWQSCEHPTDTYLPNMRVYVNITTGDSASFVSWRTPNDPSTGNYSMVVDPRGSPQIVTWDNSRRRIWRSGQWNQQIFTGLPQMRSLLLSGFRLVQDDGGLMYFIFNNPNRTLLMRFMIQWNGVVQQLTWDEGRLLWVVPLSLPSTQCQEYNRCGSYGICSLNNSPSVCSCMQGFELNSSDQCTRRTPLECGTNSSTSDGFLRTDGVKLPDFGNTFMAQNQGECEDGCSRNCSCDAYAYVSGVGCLIWGGDLIDIEQFEEGGETLFVRLAGSELGNFFYTCLPIPFTCNSSSITLWNWSKISAQSRTGFHRKCGGNTSQTVVIAISITGTIVLGVFIWITWRYRRNIKEFTNLCGKKMNFAPLVQQSNGLNISANSERAGGLSVEGKPFEGTLYSLATLESATDGFANKNKLGEGGFGPVHKGILPGGQKIAVKRLSKWSGQGLMEFKNEMILIAKLQHRNLVRLLGYCIDLEENMLVYEYMPNKSLDTFLFDMKKKEHLDWKTRFLIIEGIARGLLYLHRDSRLRIIHRDLKASNILLDEDMNPKISDFGMARIFGGNQNEANTVRVVGTYGYMSPEYAMEGLFSVKSDVYSFGVLLLEIISGQRNTGFHAQDSTNLIQHAWNLWKNGKPEELIDPSILDSCNKKEALQCIHVGMLCVQFSAVHRPTMSSVVYMLESENRSLPLPTQVGNTSLNADEMDLVMEGRYTTFSSNDITFTEVVGR</sequence>
<dbReference type="OMA" id="WRKRWEI"/>
<dbReference type="SMART" id="SM00108">
    <property type="entry name" value="B_lectin"/>
    <property type="match status" value="1"/>
</dbReference>
<keyword evidence="8 18" id="KW-0547">Nucleotide-binding</keyword>
<evidence type="ECO:0000256" key="17">
    <source>
        <dbReference type="ARBA" id="ARBA00048679"/>
    </source>
</evidence>
<feature type="domain" description="Bulb-type lectin" evidence="22">
    <location>
        <begin position="31"/>
        <end position="152"/>
    </location>
</feature>
<dbReference type="GO" id="GO:0005886">
    <property type="term" value="C:plasma membrane"/>
    <property type="evidence" value="ECO:0007669"/>
    <property type="project" value="UniProtKB-SubCell"/>
</dbReference>
<dbReference type="InterPro" id="IPR008271">
    <property type="entry name" value="Ser/Thr_kinase_AS"/>
</dbReference>
<dbReference type="CDD" id="cd14066">
    <property type="entry name" value="STKc_IRAK"/>
    <property type="match status" value="1"/>
</dbReference>
<dbReference type="InterPro" id="IPR036426">
    <property type="entry name" value="Bulb-type_lectin_dom_sf"/>
</dbReference>
<keyword evidence="6 20" id="KW-0732">Signal</keyword>
<evidence type="ECO:0000256" key="4">
    <source>
        <dbReference type="ARBA" id="ARBA00022679"/>
    </source>
</evidence>
<evidence type="ECO:0000256" key="2">
    <source>
        <dbReference type="ARBA" id="ARBA00022475"/>
    </source>
</evidence>
<dbReference type="SMART" id="SM00220">
    <property type="entry name" value="S_TKc"/>
    <property type="match status" value="1"/>
</dbReference>
<evidence type="ECO:0000256" key="13">
    <source>
        <dbReference type="ARBA" id="ARBA00023157"/>
    </source>
</evidence>
<dbReference type="PIRSF" id="PIRSF000641">
    <property type="entry name" value="SRK"/>
    <property type="match status" value="1"/>
</dbReference>
<dbReference type="GO" id="GO:0106310">
    <property type="term" value="F:protein serine kinase activity"/>
    <property type="evidence" value="ECO:0007669"/>
    <property type="project" value="RHEA"/>
</dbReference>
<dbReference type="GO" id="GO:0004674">
    <property type="term" value="F:protein serine/threonine kinase activity"/>
    <property type="evidence" value="ECO:0007669"/>
    <property type="project" value="UniProtKB-KW"/>
</dbReference>
<dbReference type="SMART" id="SM00473">
    <property type="entry name" value="PAN_AP"/>
    <property type="match status" value="1"/>
</dbReference>
<evidence type="ECO:0000256" key="5">
    <source>
        <dbReference type="ARBA" id="ARBA00022692"/>
    </source>
</evidence>
<comment type="catalytic activity">
    <reaction evidence="16 18">
        <text>L-threonyl-[protein] + ATP = O-phospho-L-threonyl-[protein] + ADP + H(+)</text>
        <dbReference type="Rhea" id="RHEA:46608"/>
        <dbReference type="Rhea" id="RHEA-COMP:11060"/>
        <dbReference type="Rhea" id="RHEA-COMP:11605"/>
        <dbReference type="ChEBI" id="CHEBI:15378"/>
        <dbReference type="ChEBI" id="CHEBI:30013"/>
        <dbReference type="ChEBI" id="CHEBI:30616"/>
        <dbReference type="ChEBI" id="CHEBI:61977"/>
        <dbReference type="ChEBI" id="CHEBI:456216"/>
        <dbReference type="EC" id="2.7.11.1"/>
    </reaction>
</comment>
<keyword evidence="5 19" id="KW-0812">Transmembrane</keyword>
<keyword evidence="10 18" id="KW-0067">ATP-binding</keyword>
<dbReference type="PROSITE" id="PS50927">
    <property type="entry name" value="BULB_LECTIN"/>
    <property type="match status" value="1"/>
</dbReference>
<keyword evidence="7" id="KW-0677">Repeat</keyword>
<evidence type="ECO:0000256" key="14">
    <source>
        <dbReference type="ARBA" id="ARBA00023170"/>
    </source>
</evidence>
<gene>
    <name evidence="24" type="ORF">Ccrd_000941</name>
</gene>
<keyword evidence="15" id="KW-0325">Glycoprotein</keyword>
<dbReference type="GO" id="GO:0005524">
    <property type="term" value="F:ATP binding"/>
    <property type="evidence" value="ECO:0007669"/>
    <property type="project" value="UniProtKB-KW"/>
</dbReference>
<dbReference type="PANTHER" id="PTHR27002">
    <property type="entry name" value="RECEPTOR-LIKE SERINE/THREONINE-PROTEIN KINASE SD1-8"/>
    <property type="match status" value="1"/>
</dbReference>
<dbReference type="Gramene" id="KVH96965">
    <property type="protein sequence ID" value="KVH96965"/>
    <property type="gene ID" value="Ccrd_000941"/>
</dbReference>
<keyword evidence="3 18" id="KW-0723">Serine/threonine-protein kinase</keyword>
<dbReference type="GO" id="GO:0048544">
    <property type="term" value="P:recognition of pollen"/>
    <property type="evidence" value="ECO:0007669"/>
    <property type="project" value="InterPro"/>
</dbReference>
<evidence type="ECO:0000256" key="8">
    <source>
        <dbReference type="ARBA" id="ARBA00022741"/>
    </source>
</evidence>
<evidence type="ECO:0000256" key="12">
    <source>
        <dbReference type="ARBA" id="ARBA00023136"/>
    </source>
</evidence>
<evidence type="ECO:0000256" key="11">
    <source>
        <dbReference type="ARBA" id="ARBA00022989"/>
    </source>
</evidence>
<evidence type="ECO:0000256" key="9">
    <source>
        <dbReference type="ARBA" id="ARBA00022777"/>
    </source>
</evidence>
<evidence type="ECO:0000256" key="15">
    <source>
        <dbReference type="ARBA" id="ARBA00023180"/>
    </source>
</evidence>
<keyword evidence="12 19" id="KW-0472">Membrane</keyword>
<accession>A0A103XU62</accession>
<dbReference type="AlphaFoldDB" id="A0A103XU62"/>
<evidence type="ECO:0000256" key="19">
    <source>
        <dbReference type="SAM" id="Phobius"/>
    </source>
</evidence>
<evidence type="ECO:0000256" key="7">
    <source>
        <dbReference type="ARBA" id="ARBA00022737"/>
    </source>
</evidence>
<evidence type="ECO:0000256" key="16">
    <source>
        <dbReference type="ARBA" id="ARBA00047899"/>
    </source>
</evidence>
<reference evidence="24 25" key="1">
    <citation type="journal article" date="2016" name="Sci. Rep.">
        <title>The genome sequence of the outbreeding globe artichoke constructed de novo incorporating a phase-aware low-pass sequencing strategy of F1 progeny.</title>
        <authorList>
            <person name="Scaglione D."/>
            <person name="Reyes-Chin-Wo S."/>
            <person name="Acquadro A."/>
            <person name="Froenicke L."/>
            <person name="Portis E."/>
            <person name="Beitel C."/>
            <person name="Tirone M."/>
            <person name="Mauro R."/>
            <person name="Lo Monaco A."/>
            <person name="Mauromicale G."/>
            <person name="Faccioli P."/>
            <person name="Cattivelli L."/>
            <person name="Rieseberg L."/>
            <person name="Michelmore R."/>
            <person name="Lanteri S."/>
        </authorList>
    </citation>
    <scope>NUCLEOTIDE SEQUENCE [LARGE SCALE GENOMIC DNA]</scope>
    <source>
        <strain evidence="24">2C</strain>
    </source>
</reference>
<dbReference type="PROSITE" id="PS00108">
    <property type="entry name" value="PROTEIN_KINASE_ST"/>
    <property type="match status" value="1"/>
</dbReference>
<evidence type="ECO:0000259" key="23">
    <source>
        <dbReference type="PROSITE" id="PS50948"/>
    </source>
</evidence>
<dbReference type="FunFam" id="1.10.510.10:FF:000060">
    <property type="entry name" value="G-type lectin S-receptor-like serine/threonine-protein kinase"/>
    <property type="match status" value="1"/>
</dbReference>
<dbReference type="Gene3D" id="2.90.10.10">
    <property type="entry name" value="Bulb-type lectin domain"/>
    <property type="match status" value="1"/>
</dbReference>
<dbReference type="PROSITE" id="PS50948">
    <property type="entry name" value="PAN"/>
    <property type="match status" value="1"/>
</dbReference>
<dbReference type="SUPFAM" id="SSF56112">
    <property type="entry name" value="Protein kinase-like (PK-like)"/>
    <property type="match status" value="1"/>
</dbReference>
<dbReference type="PANTHER" id="PTHR27002:SF1071">
    <property type="entry name" value="RECEPTOR-LIKE SERINE_THREONINE-PROTEIN KINASE"/>
    <property type="match status" value="1"/>
</dbReference>
<keyword evidence="4 18" id="KW-0808">Transferase</keyword>
<keyword evidence="13" id="KW-1015">Disulfide bond</keyword>